<feature type="non-terminal residue" evidence="2">
    <location>
        <position position="1"/>
    </location>
</feature>
<dbReference type="AlphaFoldDB" id="A0A5S3Y600"/>
<protein>
    <submittedName>
        <fullName evidence="2">Uncharacterized protein</fullName>
    </submittedName>
</protein>
<reference evidence="2 3" key="1">
    <citation type="submission" date="2017-12" db="EMBL/GenBank/DDBJ databases">
        <authorList>
            <person name="Paulsen S."/>
            <person name="Gram L.K."/>
        </authorList>
    </citation>
    <scope>NUCLEOTIDE SEQUENCE [LARGE SCALE GENOMIC DNA]</scope>
    <source>
        <strain evidence="2 3">S2897</strain>
    </source>
</reference>
<feature type="transmembrane region" description="Helical" evidence="1">
    <location>
        <begin position="98"/>
        <end position="116"/>
    </location>
</feature>
<feature type="non-terminal residue" evidence="2">
    <location>
        <position position="119"/>
    </location>
</feature>
<proteinExistence type="predicted"/>
<dbReference type="Proteomes" id="UP000305874">
    <property type="component" value="Unassembled WGS sequence"/>
</dbReference>
<feature type="transmembrane region" description="Helical" evidence="1">
    <location>
        <begin position="12"/>
        <end position="36"/>
    </location>
</feature>
<keyword evidence="1" id="KW-0472">Membrane</keyword>
<organism evidence="2 3">
    <name type="scientific">Pseudoalteromonas ruthenica</name>
    <dbReference type="NCBI Taxonomy" id="151081"/>
    <lineage>
        <taxon>Bacteria</taxon>
        <taxon>Pseudomonadati</taxon>
        <taxon>Pseudomonadota</taxon>
        <taxon>Gammaproteobacteria</taxon>
        <taxon>Alteromonadales</taxon>
        <taxon>Pseudoalteromonadaceae</taxon>
        <taxon>Pseudoalteromonas</taxon>
    </lineage>
</organism>
<comment type="caution">
    <text evidence="2">The sequence shown here is derived from an EMBL/GenBank/DDBJ whole genome shotgun (WGS) entry which is preliminary data.</text>
</comment>
<name>A0A5S3Y600_9GAMM</name>
<keyword evidence="1" id="KW-0812">Transmembrane</keyword>
<keyword evidence="1" id="KW-1133">Transmembrane helix</keyword>
<evidence type="ECO:0000256" key="1">
    <source>
        <dbReference type="SAM" id="Phobius"/>
    </source>
</evidence>
<reference evidence="3" key="2">
    <citation type="submission" date="2019-06" db="EMBL/GenBank/DDBJ databases">
        <title>Co-occurence of chitin degradation, pigmentation and bioactivity in marine Pseudoalteromonas.</title>
        <authorList>
            <person name="Sonnenschein E.C."/>
            <person name="Bech P.K."/>
        </authorList>
    </citation>
    <scope>NUCLEOTIDE SEQUENCE [LARGE SCALE GENOMIC DNA]</scope>
    <source>
        <strain evidence="3">S2897</strain>
    </source>
</reference>
<gene>
    <name evidence="2" type="ORF">CWC05_23595</name>
</gene>
<accession>A0A5S3Y600</accession>
<evidence type="ECO:0000313" key="2">
    <source>
        <dbReference type="EMBL" id="TMP67817.1"/>
    </source>
</evidence>
<feature type="transmembrane region" description="Helical" evidence="1">
    <location>
        <begin position="56"/>
        <end position="77"/>
    </location>
</feature>
<dbReference type="EMBL" id="PNCG01001017">
    <property type="protein sequence ID" value="TMP67817.1"/>
    <property type="molecule type" value="Genomic_DNA"/>
</dbReference>
<evidence type="ECO:0000313" key="3">
    <source>
        <dbReference type="Proteomes" id="UP000305874"/>
    </source>
</evidence>
<sequence>LLCGIWKAKENFKVGLLVFIIGALFHFSTFILLLPLFLFNNKLSNRFSFIQFSQSLIAFIVGLFLFILFVFLLSGFVDNYMINKVLTRLVIEPNFSKLPSLVFFIFVSIFSIGAYIRDG</sequence>